<dbReference type="AlphaFoldDB" id="A0A2V1E5F4"/>
<evidence type="ECO:0000313" key="1">
    <source>
        <dbReference type="EMBL" id="PVI05711.1"/>
    </source>
</evidence>
<name>A0A2V1E5F4_9PLEO</name>
<evidence type="ECO:0000313" key="2">
    <source>
        <dbReference type="Proteomes" id="UP000244855"/>
    </source>
</evidence>
<organism evidence="1 2">
    <name type="scientific">Periconia macrospinosa</name>
    <dbReference type="NCBI Taxonomy" id="97972"/>
    <lineage>
        <taxon>Eukaryota</taxon>
        <taxon>Fungi</taxon>
        <taxon>Dikarya</taxon>
        <taxon>Ascomycota</taxon>
        <taxon>Pezizomycotina</taxon>
        <taxon>Dothideomycetes</taxon>
        <taxon>Pleosporomycetidae</taxon>
        <taxon>Pleosporales</taxon>
        <taxon>Massarineae</taxon>
        <taxon>Periconiaceae</taxon>
        <taxon>Periconia</taxon>
    </lineage>
</organism>
<keyword evidence="2" id="KW-1185">Reference proteome</keyword>
<sequence length="130" mass="14757">MSKEERTSDATASDIKERSIKKVARTGSWGRVMVYHTESGDLERHKKSSVEKDDSYRKLKLSGRKYISFFVDQETETKLKTDKDELDGNYVFFSKVGLRSLGPLNKILSMLGVLSLKSLYVASPRQFPAS</sequence>
<dbReference type="EMBL" id="KZ805312">
    <property type="protein sequence ID" value="PVI05711.1"/>
    <property type="molecule type" value="Genomic_DNA"/>
</dbReference>
<accession>A0A2V1E5F4</accession>
<dbReference type="OrthoDB" id="5408618at2759"/>
<protein>
    <submittedName>
        <fullName evidence="1">Uncharacterized protein</fullName>
    </submittedName>
</protein>
<proteinExistence type="predicted"/>
<gene>
    <name evidence="1" type="ORF">DM02DRAFT_668072</name>
</gene>
<dbReference type="Proteomes" id="UP000244855">
    <property type="component" value="Unassembled WGS sequence"/>
</dbReference>
<reference evidence="1 2" key="1">
    <citation type="journal article" date="2018" name="Sci. Rep.">
        <title>Comparative genomics provides insights into the lifestyle and reveals functional heterogeneity of dark septate endophytic fungi.</title>
        <authorList>
            <person name="Knapp D.G."/>
            <person name="Nemeth J.B."/>
            <person name="Barry K."/>
            <person name="Hainaut M."/>
            <person name="Henrissat B."/>
            <person name="Johnson J."/>
            <person name="Kuo A."/>
            <person name="Lim J.H.P."/>
            <person name="Lipzen A."/>
            <person name="Nolan M."/>
            <person name="Ohm R.A."/>
            <person name="Tamas L."/>
            <person name="Grigoriev I.V."/>
            <person name="Spatafora J.W."/>
            <person name="Nagy L.G."/>
            <person name="Kovacs G.M."/>
        </authorList>
    </citation>
    <scope>NUCLEOTIDE SEQUENCE [LARGE SCALE GENOMIC DNA]</scope>
    <source>
        <strain evidence="1 2">DSE2036</strain>
    </source>
</reference>